<comment type="caution">
    <text evidence="2">The sequence shown here is derived from an EMBL/GenBank/DDBJ whole genome shotgun (WGS) entry which is preliminary data.</text>
</comment>
<evidence type="ECO:0000313" key="2">
    <source>
        <dbReference type="EMBL" id="KAF7151752.1"/>
    </source>
</evidence>
<dbReference type="EMBL" id="WJXA01000002">
    <property type="protein sequence ID" value="KAF7151752.1"/>
    <property type="molecule type" value="Genomic_DNA"/>
</dbReference>
<dbReference type="Proteomes" id="UP000626092">
    <property type="component" value="Unassembled WGS sequence"/>
</dbReference>
<dbReference type="OrthoDB" id="10559958at2759"/>
<organism evidence="2 3">
    <name type="scientific">Rhododendron simsii</name>
    <name type="common">Sims's rhododendron</name>
    <dbReference type="NCBI Taxonomy" id="118357"/>
    <lineage>
        <taxon>Eukaryota</taxon>
        <taxon>Viridiplantae</taxon>
        <taxon>Streptophyta</taxon>
        <taxon>Embryophyta</taxon>
        <taxon>Tracheophyta</taxon>
        <taxon>Spermatophyta</taxon>
        <taxon>Magnoliopsida</taxon>
        <taxon>eudicotyledons</taxon>
        <taxon>Gunneridae</taxon>
        <taxon>Pentapetalae</taxon>
        <taxon>asterids</taxon>
        <taxon>Ericales</taxon>
        <taxon>Ericaceae</taxon>
        <taxon>Ericoideae</taxon>
        <taxon>Rhodoreae</taxon>
        <taxon>Rhododendron</taxon>
    </lineage>
</organism>
<reference evidence="2" key="1">
    <citation type="submission" date="2019-11" db="EMBL/GenBank/DDBJ databases">
        <authorList>
            <person name="Liu Y."/>
            <person name="Hou J."/>
            <person name="Li T.-Q."/>
            <person name="Guan C.-H."/>
            <person name="Wu X."/>
            <person name="Wu H.-Z."/>
            <person name="Ling F."/>
            <person name="Zhang R."/>
            <person name="Shi X.-G."/>
            <person name="Ren J.-P."/>
            <person name="Chen E.-F."/>
            <person name="Sun J.-M."/>
        </authorList>
    </citation>
    <scope>NUCLEOTIDE SEQUENCE</scope>
    <source>
        <strain evidence="2">Adult_tree_wgs_1</strain>
        <tissue evidence="2">Leaves</tissue>
    </source>
</reference>
<sequence length="89" mass="10684">MLRSCAFFIKPFFLLLKTWLRALSGLLPLSIVSDQYKAMHPTFNCRSIHKYGILQDVDTGRGYEKASRMFEDQYWRKLFIKMPDDRKRF</sequence>
<name>A0A834LV36_RHOSS</name>
<proteinExistence type="predicted"/>
<dbReference type="AlphaFoldDB" id="A0A834LV36"/>
<feature type="chain" id="PRO_5032860610" evidence="1">
    <location>
        <begin position="25"/>
        <end position="89"/>
    </location>
</feature>
<evidence type="ECO:0000313" key="3">
    <source>
        <dbReference type="Proteomes" id="UP000626092"/>
    </source>
</evidence>
<protein>
    <submittedName>
        <fullName evidence="2">Uncharacterized protein</fullName>
    </submittedName>
</protein>
<evidence type="ECO:0000256" key="1">
    <source>
        <dbReference type="SAM" id="SignalP"/>
    </source>
</evidence>
<keyword evidence="3" id="KW-1185">Reference proteome</keyword>
<keyword evidence="1" id="KW-0732">Signal</keyword>
<gene>
    <name evidence="2" type="ORF">RHSIM_Rhsim02G0017400</name>
</gene>
<feature type="signal peptide" evidence="1">
    <location>
        <begin position="1"/>
        <end position="24"/>
    </location>
</feature>
<accession>A0A834LV36</accession>